<dbReference type="Gene3D" id="1.20.120.20">
    <property type="entry name" value="Apolipoprotein"/>
    <property type="match status" value="1"/>
</dbReference>
<protein>
    <recommendedName>
        <fullName evidence="4">X-X-X-Leu-X-X-Gly heptad repeat-containing protein</fullName>
    </recommendedName>
</protein>
<organism evidence="2 3">
    <name type="scientific">Jiangella alkaliphila</name>
    <dbReference type="NCBI Taxonomy" id="419479"/>
    <lineage>
        <taxon>Bacteria</taxon>
        <taxon>Bacillati</taxon>
        <taxon>Actinomycetota</taxon>
        <taxon>Actinomycetes</taxon>
        <taxon>Jiangellales</taxon>
        <taxon>Jiangellaceae</taxon>
        <taxon>Jiangella</taxon>
    </lineage>
</organism>
<keyword evidence="1" id="KW-0732">Signal</keyword>
<evidence type="ECO:0008006" key="4">
    <source>
        <dbReference type="Google" id="ProtNLM"/>
    </source>
</evidence>
<evidence type="ECO:0000256" key="1">
    <source>
        <dbReference type="SAM" id="SignalP"/>
    </source>
</evidence>
<dbReference type="AlphaFoldDB" id="A0A1H2KXA2"/>
<evidence type="ECO:0000313" key="2">
    <source>
        <dbReference type="EMBL" id="SDU73195.1"/>
    </source>
</evidence>
<sequence>MSGVSGARRRRRLGAAVAASVLLLAGCSDEASAETSWADDVCSAWSDLGDDLRGLTDGLNVDSLSQESLDELRSELEDRAGDVQDGADELSEAIEDVPDGADQAVENARQELADDADDVRAGLDAVGQALQGLTGATSAEGLTAALSEAQAGLTQTGQALSTLGDTVAGFLSAADDTLRQAFDDAPACQETRTGGTPS</sequence>
<proteinExistence type="predicted"/>
<name>A0A1H2KXA2_9ACTN</name>
<dbReference type="EMBL" id="LT629791">
    <property type="protein sequence ID" value="SDU73195.1"/>
    <property type="molecule type" value="Genomic_DNA"/>
</dbReference>
<feature type="signal peptide" evidence="1">
    <location>
        <begin position="1"/>
        <end position="33"/>
    </location>
</feature>
<gene>
    <name evidence="2" type="ORF">SAMN04488563_4489</name>
</gene>
<keyword evidence="3" id="KW-1185">Reference proteome</keyword>
<dbReference type="Proteomes" id="UP000182977">
    <property type="component" value="Chromosome I"/>
</dbReference>
<evidence type="ECO:0000313" key="3">
    <source>
        <dbReference type="Proteomes" id="UP000182977"/>
    </source>
</evidence>
<dbReference type="STRING" id="419479.SAMN04488563_4489"/>
<feature type="chain" id="PRO_5009278816" description="X-X-X-Leu-X-X-Gly heptad repeat-containing protein" evidence="1">
    <location>
        <begin position="34"/>
        <end position="198"/>
    </location>
</feature>
<reference evidence="3" key="1">
    <citation type="submission" date="2016-10" db="EMBL/GenBank/DDBJ databases">
        <authorList>
            <person name="Varghese N."/>
            <person name="Submissions S."/>
        </authorList>
    </citation>
    <scope>NUCLEOTIDE SEQUENCE [LARGE SCALE GENOMIC DNA]</scope>
    <source>
        <strain evidence="3">DSM 45079</strain>
    </source>
</reference>
<accession>A0A1H2KXA2</accession>